<dbReference type="EC" id="4.2.1.10" evidence="6 9"/>
<dbReference type="PIRSF" id="PIRSF001399">
    <property type="entry name" value="DHquinase_II"/>
    <property type="match status" value="1"/>
</dbReference>
<protein>
    <recommendedName>
        <fullName evidence="6 9">3-dehydroquinate dehydratase</fullName>
        <shortName evidence="9">3-dehydroquinase</shortName>
        <ecNumber evidence="6 9">4.2.1.10</ecNumber>
    </recommendedName>
    <alternativeName>
        <fullName evidence="9">Type II DHQase</fullName>
    </alternativeName>
</protein>
<evidence type="ECO:0000256" key="5">
    <source>
        <dbReference type="ARBA" id="ARBA00011193"/>
    </source>
</evidence>
<evidence type="ECO:0000256" key="9">
    <source>
        <dbReference type="HAMAP-Rule" id="MF_00169"/>
    </source>
</evidence>
<dbReference type="NCBIfam" id="NF003805">
    <property type="entry name" value="PRK05395.1-2"/>
    <property type="match status" value="1"/>
</dbReference>
<comment type="catalytic activity">
    <reaction evidence="1 9">
        <text>3-dehydroquinate = 3-dehydroshikimate + H2O</text>
        <dbReference type="Rhea" id="RHEA:21096"/>
        <dbReference type="ChEBI" id="CHEBI:15377"/>
        <dbReference type="ChEBI" id="CHEBI:16630"/>
        <dbReference type="ChEBI" id="CHEBI:32364"/>
        <dbReference type="EC" id="4.2.1.10"/>
    </reaction>
</comment>
<evidence type="ECO:0000256" key="12">
    <source>
        <dbReference type="PIRSR" id="PIRSR001399-3"/>
    </source>
</evidence>
<dbReference type="Pfam" id="PF01220">
    <property type="entry name" value="DHquinase_II"/>
    <property type="match status" value="1"/>
</dbReference>
<dbReference type="GO" id="GO:0008652">
    <property type="term" value="P:amino acid biosynthetic process"/>
    <property type="evidence" value="ECO:0007669"/>
    <property type="project" value="UniProtKB-KW"/>
</dbReference>
<dbReference type="EMBL" id="QGLE01000001">
    <property type="protein sequence ID" value="PWR25756.1"/>
    <property type="molecule type" value="Genomic_DNA"/>
</dbReference>
<evidence type="ECO:0000256" key="7">
    <source>
        <dbReference type="ARBA" id="ARBA00023141"/>
    </source>
</evidence>
<evidence type="ECO:0000256" key="11">
    <source>
        <dbReference type="PIRSR" id="PIRSR001399-2"/>
    </source>
</evidence>
<dbReference type="NCBIfam" id="NF003807">
    <property type="entry name" value="PRK05395.1-4"/>
    <property type="match status" value="1"/>
</dbReference>
<dbReference type="PANTHER" id="PTHR21272:SF3">
    <property type="entry name" value="CATABOLIC 3-DEHYDROQUINASE"/>
    <property type="match status" value="1"/>
</dbReference>
<sequence>MRPIVLVLNGPNLNLLGLREPHIYGHDTLAGIKAMVEAWGAGFGLDVEFHQSNHEGELIDLIHGARGRAAGIVINAGAYTHTSIAIMDALLGAEVPTIEVHLSNVFKREAFRHHSYIALAAKGVICGLGVQGYLLALEAIKGLVSLEPPPRN</sequence>
<comment type="caution">
    <text evidence="13">The sequence shown here is derived from an EMBL/GenBank/DDBJ whole genome shotgun (WGS) entry which is preliminary data.</text>
</comment>
<dbReference type="NCBIfam" id="NF003806">
    <property type="entry name" value="PRK05395.1-3"/>
    <property type="match status" value="1"/>
</dbReference>
<evidence type="ECO:0000256" key="2">
    <source>
        <dbReference type="ARBA" id="ARBA00003924"/>
    </source>
</evidence>
<evidence type="ECO:0000256" key="8">
    <source>
        <dbReference type="ARBA" id="ARBA00023239"/>
    </source>
</evidence>
<evidence type="ECO:0000256" key="4">
    <source>
        <dbReference type="ARBA" id="ARBA00011037"/>
    </source>
</evidence>
<comment type="pathway">
    <text evidence="3 9">Metabolic intermediate biosynthesis; chorismate biosynthesis; chorismate from D-erythrose 4-phosphate and phosphoenolpyruvate: step 3/7.</text>
</comment>
<comment type="subunit">
    <text evidence="5 9">Homododecamer.</text>
</comment>
<dbReference type="CDD" id="cd00466">
    <property type="entry name" value="DHQase_II"/>
    <property type="match status" value="1"/>
</dbReference>
<evidence type="ECO:0000256" key="6">
    <source>
        <dbReference type="ARBA" id="ARBA00012060"/>
    </source>
</evidence>
<dbReference type="GO" id="GO:0009073">
    <property type="term" value="P:aromatic amino acid family biosynthetic process"/>
    <property type="evidence" value="ECO:0007669"/>
    <property type="project" value="UniProtKB-KW"/>
</dbReference>
<keyword evidence="7 9" id="KW-0057">Aromatic amino acid biosynthesis</keyword>
<feature type="binding site" evidence="9 11">
    <location>
        <position position="75"/>
    </location>
    <ligand>
        <name>substrate</name>
    </ligand>
</feature>
<feature type="active site" description="Proton acceptor" evidence="9 10">
    <location>
        <position position="24"/>
    </location>
</feature>
<evidence type="ECO:0000256" key="1">
    <source>
        <dbReference type="ARBA" id="ARBA00001864"/>
    </source>
</evidence>
<evidence type="ECO:0000313" key="13">
    <source>
        <dbReference type="EMBL" id="PWR25756.1"/>
    </source>
</evidence>
<keyword evidence="8 9" id="KW-0456">Lyase</keyword>
<dbReference type="AlphaFoldDB" id="A0A317EHJ9"/>
<dbReference type="Gene3D" id="3.40.50.9100">
    <property type="entry name" value="Dehydroquinase, class II"/>
    <property type="match status" value="1"/>
</dbReference>
<evidence type="ECO:0000256" key="10">
    <source>
        <dbReference type="PIRSR" id="PIRSR001399-1"/>
    </source>
</evidence>
<dbReference type="PROSITE" id="PS01029">
    <property type="entry name" value="DEHYDROQUINASE_II"/>
    <property type="match status" value="1"/>
</dbReference>
<dbReference type="InterPro" id="IPR001874">
    <property type="entry name" value="DHquinase_II"/>
</dbReference>
<dbReference type="NCBIfam" id="TIGR01088">
    <property type="entry name" value="aroQ"/>
    <property type="match status" value="1"/>
</dbReference>
<comment type="similarity">
    <text evidence="4 9">Belongs to the type-II 3-dehydroquinase family.</text>
</comment>
<dbReference type="RefSeq" id="WP_109902056.1">
    <property type="nucleotide sequence ID" value="NZ_QGLE01000001.1"/>
</dbReference>
<accession>A0A317EHJ9</accession>
<evidence type="ECO:0000256" key="3">
    <source>
        <dbReference type="ARBA" id="ARBA00004902"/>
    </source>
</evidence>
<dbReference type="GO" id="GO:0003855">
    <property type="term" value="F:3-dehydroquinate dehydratase activity"/>
    <property type="evidence" value="ECO:0007669"/>
    <property type="project" value="UniProtKB-UniRule"/>
</dbReference>
<feature type="binding site" evidence="9 11">
    <location>
        <position position="81"/>
    </location>
    <ligand>
        <name>substrate</name>
    </ligand>
</feature>
<dbReference type="Proteomes" id="UP000245461">
    <property type="component" value="Unassembled WGS sequence"/>
</dbReference>
<dbReference type="GO" id="GO:0009423">
    <property type="term" value="P:chorismate biosynthetic process"/>
    <property type="evidence" value="ECO:0007669"/>
    <property type="project" value="UniProtKB-UniRule"/>
</dbReference>
<dbReference type="SUPFAM" id="SSF52304">
    <property type="entry name" value="Type II 3-dehydroquinate dehydratase"/>
    <property type="match status" value="1"/>
</dbReference>
<evidence type="ECO:0000313" key="14">
    <source>
        <dbReference type="Proteomes" id="UP000245461"/>
    </source>
</evidence>
<dbReference type="OrthoDB" id="9790793at2"/>
<dbReference type="InterPro" id="IPR036441">
    <property type="entry name" value="DHquinase_II_sf"/>
</dbReference>
<feature type="active site" description="Proton donor" evidence="9 10">
    <location>
        <position position="101"/>
    </location>
</feature>
<keyword evidence="9" id="KW-0028">Amino-acid biosynthesis</keyword>
<keyword evidence="14" id="KW-1185">Reference proteome</keyword>
<dbReference type="InterPro" id="IPR018509">
    <property type="entry name" value="DHquinase_II_CS"/>
</dbReference>
<organism evidence="13 14">
    <name type="scientific">Zavarzinia aquatilis</name>
    <dbReference type="NCBI Taxonomy" id="2211142"/>
    <lineage>
        <taxon>Bacteria</taxon>
        <taxon>Pseudomonadati</taxon>
        <taxon>Pseudomonadota</taxon>
        <taxon>Alphaproteobacteria</taxon>
        <taxon>Rhodospirillales</taxon>
        <taxon>Zavarziniaceae</taxon>
        <taxon>Zavarzinia</taxon>
    </lineage>
</organism>
<proteinExistence type="inferred from homology"/>
<comment type="function">
    <text evidence="2 9">Catalyzes a trans-dehydration via an enolate intermediate.</text>
</comment>
<gene>
    <name evidence="9 13" type="primary">aroQ</name>
    <name evidence="13" type="ORF">DKG74_02005</name>
</gene>
<reference evidence="13 14" key="1">
    <citation type="submission" date="2018-05" db="EMBL/GenBank/DDBJ databases">
        <title>Zavarzinia sp. HR-AS.</title>
        <authorList>
            <person name="Lee Y."/>
            <person name="Jeon C.O."/>
        </authorList>
    </citation>
    <scope>NUCLEOTIDE SEQUENCE [LARGE SCALE GENOMIC DNA]</scope>
    <source>
        <strain evidence="13 14">HR-AS</strain>
    </source>
</reference>
<feature type="binding site" evidence="9 11">
    <location>
        <position position="88"/>
    </location>
    <ligand>
        <name>substrate</name>
    </ligand>
</feature>
<dbReference type="UniPathway" id="UPA00053">
    <property type="reaction ID" value="UER00086"/>
</dbReference>
<dbReference type="HAMAP" id="MF_00169">
    <property type="entry name" value="AroQ"/>
    <property type="match status" value="1"/>
</dbReference>
<name>A0A317EHJ9_9PROT</name>
<feature type="binding site" evidence="9 11">
    <location>
        <position position="112"/>
    </location>
    <ligand>
        <name>substrate</name>
    </ligand>
</feature>
<feature type="site" description="Transition state stabilizer" evidence="9 12">
    <location>
        <position position="19"/>
    </location>
</feature>
<dbReference type="PANTHER" id="PTHR21272">
    <property type="entry name" value="CATABOLIC 3-DEHYDROQUINASE"/>
    <property type="match status" value="1"/>
</dbReference>
<feature type="binding site" evidence="9 11">
    <location>
        <begin position="102"/>
        <end position="103"/>
    </location>
    <ligand>
        <name>substrate</name>
    </ligand>
</feature>
<dbReference type="GO" id="GO:0019631">
    <property type="term" value="P:quinate catabolic process"/>
    <property type="evidence" value="ECO:0007669"/>
    <property type="project" value="TreeGrafter"/>
</dbReference>